<accession>A0A367LFH9</accession>
<feature type="transmembrane region" description="Helical" evidence="2">
    <location>
        <begin position="250"/>
        <end position="269"/>
    </location>
</feature>
<dbReference type="AlphaFoldDB" id="A0A367LFH9"/>
<feature type="non-terminal residue" evidence="3">
    <location>
        <position position="1"/>
    </location>
</feature>
<comment type="caution">
    <text evidence="3">The sequence shown here is derived from an EMBL/GenBank/DDBJ whole genome shotgun (WGS) entry which is preliminary data.</text>
</comment>
<evidence type="ECO:0000313" key="3">
    <source>
        <dbReference type="EMBL" id="RCI13183.1"/>
    </source>
</evidence>
<sequence length="307" mass="33709">SLVLALSQIAFSEQTTQRNNIPLSFPLKPDLPNQTNHNPPQHACLSAPFSPPAVPWTSPEPASSSATHQRVNDTAKVHSTANNQIFSLSLSVSLVYARSRLIGKQKRKSPPSRPTAKIKNHHTPSPSIFRRRHEMPSLRGSTPRGAASRSLRLGFHHRMTLRHQTPIGTPWGSQTYVSNSCSAPWPELHPWSSAPNRPHDAAFRTFSNIESAPLSIPNSGPSITVDRSNSPVATLFHSPMAAGRRMGRPTFLLIPSFSSFLLSLLLSWLLARTERDGAFPHLPGCAYDAGPASIFFLSIMQSLWSTK</sequence>
<evidence type="ECO:0000256" key="2">
    <source>
        <dbReference type="SAM" id="Phobius"/>
    </source>
</evidence>
<dbReference type="Proteomes" id="UP000253664">
    <property type="component" value="Unassembled WGS sequence"/>
</dbReference>
<proteinExistence type="predicted"/>
<keyword evidence="2" id="KW-1133">Transmembrane helix</keyword>
<organism evidence="3 4">
    <name type="scientific">Ophiocordyceps polyrhachis-furcata BCC 54312</name>
    <dbReference type="NCBI Taxonomy" id="1330021"/>
    <lineage>
        <taxon>Eukaryota</taxon>
        <taxon>Fungi</taxon>
        <taxon>Dikarya</taxon>
        <taxon>Ascomycota</taxon>
        <taxon>Pezizomycotina</taxon>
        <taxon>Sordariomycetes</taxon>
        <taxon>Hypocreomycetidae</taxon>
        <taxon>Hypocreales</taxon>
        <taxon>Ophiocordycipitaceae</taxon>
        <taxon>Ophiocordyceps</taxon>
    </lineage>
</organism>
<name>A0A367LFH9_9HYPO</name>
<feature type="region of interest" description="Disordered" evidence="1">
    <location>
        <begin position="28"/>
        <end position="70"/>
    </location>
</feature>
<feature type="compositionally biased region" description="Basic residues" evidence="1">
    <location>
        <begin position="102"/>
        <end position="122"/>
    </location>
</feature>
<protein>
    <submittedName>
        <fullName evidence="3">Uncharacterized protein</fullName>
    </submittedName>
</protein>
<reference evidence="3 4" key="1">
    <citation type="journal article" date="2015" name="BMC Genomics">
        <title>Insights from the genome of Ophiocordyceps polyrhachis-furcata to pathogenicity and host specificity in insect fungi.</title>
        <authorList>
            <person name="Wichadakul D."/>
            <person name="Kobmoo N."/>
            <person name="Ingsriswang S."/>
            <person name="Tangphatsornruang S."/>
            <person name="Chantasingh D."/>
            <person name="Luangsa-ard J.J."/>
            <person name="Eurwilaichitr L."/>
        </authorList>
    </citation>
    <scope>NUCLEOTIDE SEQUENCE [LARGE SCALE GENOMIC DNA]</scope>
    <source>
        <strain evidence="3 4">BCC 54312</strain>
    </source>
</reference>
<dbReference type="EMBL" id="LKCN02000007">
    <property type="protein sequence ID" value="RCI13183.1"/>
    <property type="molecule type" value="Genomic_DNA"/>
</dbReference>
<keyword evidence="4" id="KW-1185">Reference proteome</keyword>
<evidence type="ECO:0000313" key="4">
    <source>
        <dbReference type="Proteomes" id="UP000253664"/>
    </source>
</evidence>
<keyword evidence="2" id="KW-0472">Membrane</keyword>
<gene>
    <name evidence="3" type="ORF">L249_0231</name>
</gene>
<feature type="region of interest" description="Disordered" evidence="1">
    <location>
        <begin position="102"/>
        <end position="147"/>
    </location>
</feature>
<feature type="compositionally biased region" description="Polar residues" evidence="1">
    <location>
        <begin position="60"/>
        <end position="69"/>
    </location>
</feature>
<keyword evidence="2" id="KW-0812">Transmembrane</keyword>
<evidence type="ECO:0000256" key="1">
    <source>
        <dbReference type="SAM" id="MobiDB-lite"/>
    </source>
</evidence>